<evidence type="ECO:0000256" key="1">
    <source>
        <dbReference type="ARBA" id="ARBA00008343"/>
    </source>
</evidence>
<evidence type="ECO:0000256" key="7">
    <source>
        <dbReference type="ARBA" id="ARBA00023014"/>
    </source>
</evidence>
<name>A0A1D2AEI7_AUXPR</name>
<evidence type="ECO:0000256" key="10">
    <source>
        <dbReference type="SAM" id="MobiDB-lite"/>
    </source>
</evidence>
<dbReference type="InterPro" id="IPR003265">
    <property type="entry name" value="HhH-GPD_domain"/>
</dbReference>
<dbReference type="PANTHER" id="PTHR10359:SF18">
    <property type="entry name" value="ENDONUCLEASE III"/>
    <property type="match status" value="1"/>
</dbReference>
<dbReference type="GO" id="GO:0046872">
    <property type="term" value="F:metal ion binding"/>
    <property type="evidence" value="ECO:0007669"/>
    <property type="project" value="UniProtKB-KW"/>
</dbReference>
<evidence type="ECO:0000256" key="6">
    <source>
        <dbReference type="ARBA" id="ARBA00023004"/>
    </source>
</evidence>
<dbReference type="Pfam" id="PF00730">
    <property type="entry name" value="HhH-GPD"/>
    <property type="match status" value="1"/>
</dbReference>
<dbReference type="SUPFAM" id="SSF48150">
    <property type="entry name" value="DNA-glycosylase"/>
    <property type="match status" value="1"/>
</dbReference>
<evidence type="ECO:0000256" key="3">
    <source>
        <dbReference type="ARBA" id="ARBA00022723"/>
    </source>
</evidence>
<keyword evidence="9" id="KW-0326">Glycosidase</keyword>
<dbReference type="GO" id="GO:0003906">
    <property type="term" value="F:DNA-(apurinic or apyrimidinic site) endonuclease activity"/>
    <property type="evidence" value="ECO:0007669"/>
    <property type="project" value="InterPro"/>
</dbReference>
<protein>
    <recommendedName>
        <fullName evidence="11">HhH-GPD domain-containing protein</fullName>
    </recommendedName>
</protein>
<gene>
    <name evidence="12" type="ORF">g.11838</name>
</gene>
<evidence type="ECO:0000256" key="2">
    <source>
        <dbReference type="ARBA" id="ARBA00022485"/>
    </source>
</evidence>
<evidence type="ECO:0000259" key="11">
    <source>
        <dbReference type="SMART" id="SM00478"/>
    </source>
</evidence>
<evidence type="ECO:0000256" key="8">
    <source>
        <dbReference type="ARBA" id="ARBA00023204"/>
    </source>
</evidence>
<dbReference type="HAMAP" id="MF_00942">
    <property type="entry name" value="Nth"/>
    <property type="match status" value="1"/>
</dbReference>
<dbReference type="AlphaFoldDB" id="A0A1D2AEI7"/>
<dbReference type="GO" id="GO:0003677">
    <property type="term" value="F:DNA binding"/>
    <property type="evidence" value="ECO:0007669"/>
    <property type="project" value="InterPro"/>
</dbReference>
<dbReference type="InterPro" id="IPR005759">
    <property type="entry name" value="Nth"/>
</dbReference>
<dbReference type="GO" id="GO:0000703">
    <property type="term" value="F:oxidized pyrimidine nucleobase lesion DNA N-glycosylase activity"/>
    <property type="evidence" value="ECO:0007669"/>
    <property type="project" value="UniProtKB-ARBA"/>
</dbReference>
<dbReference type="GO" id="GO:0051539">
    <property type="term" value="F:4 iron, 4 sulfur cluster binding"/>
    <property type="evidence" value="ECO:0007669"/>
    <property type="project" value="UniProtKB-KW"/>
</dbReference>
<dbReference type="Gene3D" id="1.10.340.30">
    <property type="entry name" value="Hypothetical protein, domain 2"/>
    <property type="match status" value="1"/>
</dbReference>
<dbReference type="Gene3D" id="1.10.1670.10">
    <property type="entry name" value="Helix-hairpin-Helix base-excision DNA repair enzymes (C-terminal)"/>
    <property type="match status" value="1"/>
</dbReference>
<proteinExistence type="inferred from homology"/>
<comment type="similarity">
    <text evidence="1">Belongs to the Nth/MutY family.</text>
</comment>
<dbReference type="SMART" id="SM00478">
    <property type="entry name" value="ENDO3c"/>
    <property type="match status" value="1"/>
</dbReference>
<keyword evidence="8" id="KW-0234">DNA repair</keyword>
<keyword evidence="3" id="KW-0479">Metal-binding</keyword>
<evidence type="ECO:0000256" key="9">
    <source>
        <dbReference type="ARBA" id="ARBA00023295"/>
    </source>
</evidence>
<keyword evidence="7" id="KW-0411">Iron-sulfur</keyword>
<dbReference type="CDD" id="cd00056">
    <property type="entry name" value="ENDO3c"/>
    <property type="match status" value="1"/>
</dbReference>
<keyword evidence="4" id="KW-0227">DNA damage</keyword>
<dbReference type="InterPro" id="IPR023170">
    <property type="entry name" value="HhH_base_excis_C"/>
</dbReference>
<keyword evidence="6" id="KW-0408">Iron</keyword>
<evidence type="ECO:0000256" key="4">
    <source>
        <dbReference type="ARBA" id="ARBA00022763"/>
    </source>
</evidence>
<dbReference type="Pfam" id="PF00633">
    <property type="entry name" value="HHH"/>
    <property type="match status" value="1"/>
</dbReference>
<dbReference type="EMBL" id="GDKF01001064">
    <property type="protein sequence ID" value="JAT77558.1"/>
    <property type="molecule type" value="Transcribed_RNA"/>
</dbReference>
<feature type="region of interest" description="Disordered" evidence="10">
    <location>
        <begin position="77"/>
        <end position="98"/>
    </location>
</feature>
<dbReference type="PANTHER" id="PTHR10359">
    <property type="entry name" value="A/G-SPECIFIC ADENINE GLYCOSYLASE/ENDONUCLEASE III"/>
    <property type="match status" value="1"/>
</dbReference>
<organism evidence="12">
    <name type="scientific">Auxenochlorella protothecoides</name>
    <name type="common">Green microalga</name>
    <name type="synonym">Chlorella protothecoides</name>
    <dbReference type="NCBI Taxonomy" id="3075"/>
    <lineage>
        <taxon>Eukaryota</taxon>
        <taxon>Viridiplantae</taxon>
        <taxon>Chlorophyta</taxon>
        <taxon>core chlorophytes</taxon>
        <taxon>Trebouxiophyceae</taxon>
        <taxon>Chlorellales</taxon>
        <taxon>Chlorellaceae</taxon>
        <taxon>Auxenochlorella</taxon>
    </lineage>
</organism>
<evidence type="ECO:0000313" key="12">
    <source>
        <dbReference type="EMBL" id="JAT77558.1"/>
    </source>
</evidence>
<dbReference type="FunFam" id="1.10.340.30:FF:000001">
    <property type="entry name" value="Endonuclease III"/>
    <property type="match status" value="1"/>
</dbReference>
<keyword evidence="5" id="KW-0378">Hydrolase</keyword>
<feature type="domain" description="HhH-GPD" evidence="11">
    <location>
        <begin position="148"/>
        <end position="295"/>
    </location>
</feature>
<reference evidence="12" key="1">
    <citation type="submission" date="2015-08" db="EMBL/GenBank/DDBJ databases">
        <authorList>
            <person name="Babu N.S."/>
            <person name="Beckwith C.J."/>
            <person name="Beseler K.G."/>
            <person name="Brison A."/>
            <person name="Carone J.V."/>
            <person name="Caskin T.P."/>
            <person name="Diamond M."/>
            <person name="Durham M.E."/>
            <person name="Foxe J.M."/>
            <person name="Go M."/>
            <person name="Henderson B.A."/>
            <person name="Jones I.B."/>
            <person name="McGettigan J.A."/>
            <person name="Micheletti S.J."/>
            <person name="Nasrallah M.E."/>
            <person name="Ortiz D."/>
            <person name="Piller C.R."/>
            <person name="Privatt S.R."/>
            <person name="Schneider S.L."/>
            <person name="Sharp S."/>
            <person name="Smith T.C."/>
            <person name="Stanton J.D."/>
            <person name="Ullery H.E."/>
            <person name="Wilson R.J."/>
            <person name="Serrano M.G."/>
            <person name="Buck G."/>
            <person name="Lee V."/>
            <person name="Wang Y."/>
            <person name="Carvalho R."/>
            <person name="Voegtly L."/>
            <person name="Shi R."/>
            <person name="Duckworth R."/>
            <person name="Johnson A."/>
            <person name="Loviza R."/>
            <person name="Walstead R."/>
            <person name="Shah Z."/>
            <person name="Kiflezghi M."/>
            <person name="Wade K."/>
            <person name="Ball S.L."/>
            <person name="Bradley K.W."/>
            <person name="Asai D.J."/>
            <person name="Bowman C.A."/>
            <person name="Russell D.A."/>
            <person name="Pope W.H."/>
            <person name="Jacobs-Sera D."/>
            <person name="Hendrix R.W."/>
            <person name="Hatfull G.F."/>
        </authorList>
    </citation>
    <scope>NUCLEOTIDE SEQUENCE</scope>
</reference>
<sequence>MRVFNLSRISGCIKATTIPFFVSMRRTRAAAVALLSADPIANQIKPAPPLQGRQSGRGPQGIEARSLKSTAHVVVAQVEPPQQKTGSPASKKKRSKAALDPSGFVQKDILSIRNKASRIASQLNGLYLNPKVPLDSASPFQLLVAVILSAQTTDVKVNTVTPALFKLAATSSAMADADLAEVTAIIQPLGLSATKAKHLKGMSKMLVALHGGQVPSSYAELEALPGVGHKTASVIMSHCFGVPAFPVDTHIHRLAERWGLSSGKSVEQTEADLKAVFREELWNKLHLQLIWFGRQHCSARAHNPQACPVCVWAAPNRAKE</sequence>
<accession>A0A1D2AEI7</accession>
<evidence type="ECO:0000256" key="5">
    <source>
        <dbReference type="ARBA" id="ARBA00022801"/>
    </source>
</evidence>
<keyword evidence="2" id="KW-0004">4Fe-4S</keyword>
<dbReference type="GO" id="GO:0006285">
    <property type="term" value="P:base-excision repair, AP site formation"/>
    <property type="evidence" value="ECO:0007669"/>
    <property type="project" value="UniProtKB-ARBA"/>
</dbReference>
<dbReference type="InterPro" id="IPR000445">
    <property type="entry name" value="HhH_motif"/>
</dbReference>
<dbReference type="InterPro" id="IPR011257">
    <property type="entry name" value="DNA_glycosylase"/>
</dbReference>